<name>A0A1H4JNA4_9PSEU</name>
<proteinExistence type="predicted"/>
<keyword evidence="1" id="KW-0812">Transmembrane</keyword>
<protein>
    <submittedName>
        <fullName evidence="2">Uncharacterized protein</fullName>
    </submittedName>
</protein>
<reference evidence="3" key="1">
    <citation type="submission" date="2016-10" db="EMBL/GenBank/DDBJ databases">
        <authorList>
            <person name="Varghese N."/>
            <person name="Submissions S."/>
        </authorList>
    </citation>
    <scope>NUCLEOTIDE SEQUENCE [LARGE SCALE GENOMIC DNA]</scope>
    <source>
        <strain evidence="3">DSM 44544</strain>
    </source>
</reference>
<dbReference type="Proteomes" id="UP000199622">
    <property type="component" value="Unassembled WGS sequence"/>
</dbReference>
<feature type="transmembrane region" description="Helical" evidence="1">
    <location>
        <begin position="40"/>
        <end position="68"/>
    </location>
</feature>
<evidence type="ECO:0000313" key="2">
    <source>
        <dbReference type="EMBL" id="SEB47178.1"/>
    </source>
</evidence>
<sequence>MPQAGAATRYGFPITSFPAVRALTTGKEVRVMKRRTRVLLTLKISGPITVQVTGYAVLLAVLGVLMLIL</sequence>
<organism evidence="2 3">
    <name type="scientific">Amycolatopsis tolypomycina</name>
    <dbReference type="NCBI Taxonomy" id="208445"/>
    <lineage>
        <taxon>Bacteria</taxon>
        <taxon>Bacillati</taxon>
        <taxon>Actinomycetota</taxon>
        <taxon>Actinomycetes</taxon>
        <taxon>Pseudonocardiales</taxon>
        <taxon>Pseudonocardiaceae</taxon>
        <taxon>Amycolatopsis</taxon>
    </lineage>
</organism>
<gene>
    <name evidence="2" type="ORF">SAMN04489727_2017</name>
</gene>
<keyword evidence="1" id="KW-0472">Membrane</keyword>
<accession>A0A1H4JNA4</accession>
<dbReference type="AlphaFoldDB" id="A0A1H4JNA4"/>
<keyword evidence="3" id="KW-1185">Reference proteome</keyword>
<evidence type="ECO:0000313" key="3">
    <source>
        <dbReference type="Proteomes" id="UP000199622"/>
    </source>
</evidence>
<dbReference type="EMBL" id="FNSO01000003">
    <property type="protein sequence ID" value="SEB47178.1"/>
    <property type="molecule type" value="Genomic_DNA"/>
</dbReference>
<evidence type="ECO:0000256" key="1">
    <source>
        <dbReference type="SAM" id="Phobius"/>
    </source>
</evidence>
<keyword evidence="1" id="KW-1133">Transmembrane helix</keyword>